<feature type="non-terminal residue" evidence="2">
    <location>
        <position position="109"/>
    </location>
</feature>
<accession>A0AAW0XVZ6</accession>
<evidence type="ECO:0000313" key="2">
    <source>
        <dbReference type="EMBL" id="KAK8744639.1"/>
    </source>
</evidence>
<dbReference type="InterPro" id="IPR018862">
    <property type="entry name" value="eIF4E-T"/>
</dbReference>
<proteinExistence type="predicted"/>
<dbReference type="EMBL" id="JARKIK010000021">
    <property type="protein sequence ID" value="KAK8744639.1"/>
    <property type="molecule type" value="Genomic_DNA"/>
</dbReference>
<dbReference type="AlphaFoldDB" id="A0AAW0XVZ6"/>
<sequence length="109" mass="11927">MEKAKEKHRKREAERARSPNPNVPISVSGVGSMPISSNVNKDGSPSKSGVKSQSPLAFTPTSVMRKMTADRDRHERSDKAESPVVSDLMKDGDRARDHMDNPVSATVQL</sequence>
<name>A0AAW0XVZ6_CHEQU</name>
<gene>
    <name evidence="2" type="ORF">OTU49_000547</name>
</gene>
<feature type="region of interest" description="Disordered" evidence="1">
    <location>
        <begin position="1"/>
        <end position="109"/>
    </location>
</feature>
<feature type="compositionally biased region" description="Polar residues" evidence="1">
    <location>
        <begin position="34"/>
        <end position="62"/>
    </location>
</feature>
<evidence type="ECO:0000256" key="1">
    <source>
        <dbReference type="SAM" id="MobiDB-lite"/>
    </source>
</evidence>
<dbReference type="Proteomes" id="UP001445076">
    <property type="component" value="Unassembled WGS sequence"/>
</dbReference>
<keyword evidence="3" id="KW-1185">Reference proteome</keyword>
<dbReference type="Pfam" id="PF10477">
    <property type="entry name" value="EIF4E-T"/>
    <property type="match status" value="1"/>
</dbReference>
<evidence type="ECO:0000313" key="3">
    <source>
        <dbReference type="Proteomes" id="UP001445076"/>
    </source>
</evidence>
<feature type="compositionally biased region" description="Basic and acidic residues" evidence="1">
    <location>
        <begin position="88"/>
        <end position="100"/>
    </location>
</feature>
<feature type="compositionally biased region" description="Basic and acidic residues" evidence="1">
    <location>
        <begin position="67"/>
        <end position="81"/>
    </location>
</feature>
<organism evidence="2 3">
    <name type="scientific">Cherax quadricarinatus</name>
    <name type="common">Australian red claw crayfish</name>
    <dbReference type="NCBI Taxonomy" id="27406"/>
    <lineage>
        <taxon>Eukaryota</taxon>
        <taxon>Metazoa</taxon>
        <taxon>Ecdysozoa</taxon>
        <taxon>Arthropoda</taxon>
        <taxon>Crustacea</taxon>
        <taxon>Multicrustacea</taxon>
        <taxon>Malacostraca</taxon>
        <taxon>Eumalacostraca</taxon>
        <taxon>Eucarida</taxon>
        <taxon>Decapoda</taxon>
        <taxon>Pleocyemata</taxon>
        <taxon>Astacidea</taxon>
        <taxon>Parastacoidea</taxon>
        <taxon>Parastacidae</taxon>
        <taxon>Cherax</taxon>
    </lineage>
</organism>
<comment type="caution">
    <text evidence="2">The sequence shown here is derived from an EMBL/GenBank/DDBJ whole genome shotgun (WGS) entry which is preliminary data.</text>
</comment>
<feature type="compositionally biased region" description="Basic and acidic residues" evidence="1">
    <location>
        <begin position="1"/>
        <end position="17"/>
    </location>
</feature>
<protein>
    <submittedName>
        <fullName evidence="2">Uncharacterized protein</fullName>
    </submittedName>
</protein>
<reference evidence="2 3" key="1">
    <citation type="journal article" date="2024" name="BMC Genomics">
        <title>Genome assembly of redclaw crayfish (Cherax quadricarinatus) provides insights into its immune adaptation and hypoxia tolerance.</title>
        <authorList>
            <person name="Liu Z."/>
            <person name="Zheng J."/>
            <person name="Li H."/>
            <person name="Fang K."/>
            <person name="Wang S."/>
            <person name="He J."/>
            <person name="Zhou D."/>
            <person name="Weng S."/>
            <person name="Chi M."/>
            <person name="Gu Z."/>
            <person name="He J."/>
            <person name="Li F."/>
            <person name="Wang M."/>
        </authorList>
    </citation>
    <scope>NUCLEOTIDE SEQUENCE [LARGE SCALE GENOMIC DNA]</scope>
    <source>
        <strain evidence="2">ZL_2023a</strain>
    </source>
</reference>